<proteinExistence type="predicted"/>
<sequence length="295" mass="31268">MALHAIVLLGSTHFAPEDSTTSNTVDLDIVGTWVVLSAVGAALPLFLGVAPALKTSKARPLVRAWGVLVIIGAVGAFVCLRNSDRSAVRLILVAKTTLEALDKACSNATHAPLRSGEAIPIKTTRLFTKIGGQSLTGKLDIAALVTMGFGVYTCLKKAVFRSSTSIPEPLYPGDESSPRGKDTANWLVHRIEKLGLWMAAIVVAAIVVLHEMFILKGGELPMLEGLKAYEQWNCWAGTGMVVLATIINWSFGQKEVRVTTASLGGGFGADNGGGNLEQGDWKPLDIAEPLPTHIC</sequence>
<feature type="transmembrane region" description="Helical" evidence="1">
    <location>
        <begin position="194"/>
        <end position="215"/>
    </location>
</feature>
<evidence type="ECO:0000313" key="3">
    <source>
        <dbReference type="Proteomes" id="UP000800235"/>
    </source>
</evidence>
<keyword evidence="1" id="KW-1133">Transmembrane helix</keyword>
<dbReference type="Proteomes" id="UP000800235">
    <property type="component" value="Unassembled WGS sequence"/>
</dbReference>
<feature type="transmembrane region" description="Helical" evidence="1">
    <location>
        <begin position="65"/>
        <end position="83"/>
    </location>
</feature>
<dbReference type="OrthoDB" id="3021074at2759"/>
<comment type="caution">
    <text evidence="2">The sequence shown here is derived from an EMBL/GenBank/DDBJ whole genome shotgun (WGS) entry which is preliminary data.</text>
</comment>
<gene>
    <name evidence="2" type="ORF">EJ08DRAFT_653228</name>
</gene>
<organism evidence="2 3">
    <name type="scientific">Tothia fuscella</name>
    <dbReference type="NCBI Taxonomy" id="1048955"/>
    <lineage>
        <taxon>Eukaryota</taxon>
        <taxon>Fungi</taxon>
        <taxon>Dikarya</taxon>
        <taxon>Ascomycota</taxon>
        <taxon>Pezizomycotina</taxon>
        <taxon>Dothideomycetes</taxon>
        <taxon>Pleosporomycetidae</taxon>
        <taxon>Venturiales</taxon>
        <taxon>Cylindrosympodiaceae</taxon>
        <taxon>Tothia</taxon>
    </lineage>
</organism>
<dbReference type="EMBL" id="MU007092">
    <property type="protein sequence ID" value="KAF2422206.1"/>
    <property type="molecule type" value="Genomic_DNA"/>
</dbReference>
<keyword evidence="1" id="KW-0472">Membrane</keyword>
<feature type="transmembrane region" description="Helical" evidence="1">
    <location>
        <begin position="30"/>
        <end position="53"/>
    </location>
</feature>
<keyword evidence="3" id="KW-1185">Reference proteome</keyword>
<keyword evidence="1" id="KW-0812">Transmembrane</keyword>
<accession>A0A9P4NHY0</accession>
<dbReference type="AlphaFoldDB" id="A0A9P4NHY0"/>
<evidence type="ECO:0000256" key="1">
    <source>
        <dbReference type="SAM" id="Phobius"/>
    </source>
</evidence>
<feature type="transmembrane region" description="Helical" evidence="1">
    <location>
        <begin position="235"/>
        <end position="252"/>
    </location>
</feature>
<protein>
    <submittedName>
        <fullName evidence="2">Uncharacterized protein</fullName>
    </submittedName>
</protein>
<reference evidence="2" key="1">
    <citation type="journal article" date="2020" name="Stud. Mycol.">
        <title>101 Dothideomycetes genomes: a test case for predicting lifestyles and emergence of pathogens.</title>
        <authorList>
            <person name="Haridas S."/>
            <person name="Albert R."/>
            <person name="Binder M."/>
            <person name="Bloem J."/>
            <person name="Labutti K."/>
            <person name="Salamov A."/>
            <person name="Andreopoulos B."/>
            <person name="Baker S."/>
            <person name="Barry K."/>
            <person name="Bills G."/>
            <person name="Bluhm B."/>
            <person name="Cannon C."/>
            <person name="Castanera R."/>
            <person name="Culley D."/>
            <person name="Daum C."/>
            <person name="Ezra D."/>
            <person name="Gonzalez J."/>
            <person name="Henrissat B."/>
            <person name="Kuo A."/>
            <person name="Liang C."/>
            <person name="Lipzen A."/>
            <person name="Lutzoni F."/>
            <person name="Magnuson J."/>
            <person name="Mondo S."/>
            <person name="Nolan M."/>
            <person name="Ohm R."/>
            <person name="Pangilinan J."/>
            <person name="Park H.-J."/>
            <person name="Ramirez L."/>
            <person name="Alfaro M."/>
            <person name="Sun H."/>
            <person name="Tritt A."/>
            <person name="Yoshinaga Y."/>
            <person name="Zwiers L.-H."/>
            <person name="Turgeon B."/>
            <person name="Goodwin S."/>
            <person name="Spatafora J."/>
            <person name="Crous P."/>
            <person name="Grigoriev I."/>
        </authorList>
    </citation>
    <scope>NUCLEOTIDE SEQUENCE</scope>
    <source>
        <strain evidence="2">CBS 130266</strain>
    </source>
</reference>
<name>A0A9P4NHY0_9PEZI</name>
<evidence type="ECO:0000313" key="2">
    <source>
        <dbReference type="EMBL" id="KAF2422206.1"/>
    </source>
</evidence>